<dbReference type="Proteomes" id="UP000005239">
    <property type="component" value="Unassembled WGS sequence"/>
</dbReference>
<evidence type="ECO:0000313" key="1">
    <source>
        <dbReference type="EnsemblMetazoa" id="PPA21366.1"/>
    </source>
</evidence>
<name>A0A454Y1L2_PRIPA</name>
<reference evidence="1" key="2">
    <citation type="submission" date="2022-06" db="UniProtKB">
        <authorList>
            <consortium name="EnsemblMetazoa"/>
        </authorList>
    </citation>
    <scope>IDENTIFICATION</scope>
    <source>
        <strain evidence="1">PS312</strain>
    </source>
</reference>
<reference evidence="2" key="1">
    <citation type="journal article" date="2008" name="Nat. Genet.">
        <title>The Pristionchus pacificus genome provides a unique perspective on nematode lifestyle and parasitism.</title>
        <authorList>
            <person name="Dieterich C."/>
            <person name="Clifton S.W."/>
            <person name="Schuster L.N."/>
            <person name="Chinwalla A."/>
            <person name="Delehaunty K."/>
            <person name="Dinkelacker I."/>
            <person name="Fulton L."/>
            <person name="Fulton R."/>
            <person name="Godfrey J."/>
            <person name="Minx P."/>
            <person name="Mitreva M."/>
            <person name="Roeseler W."/>
            <person name="Tian H."/>
            <person name="Witte H."/>
            <person name="Yang S.P."/>
            <person name="Wilson R.K."/>
            <person name="Sommer R.J."/>
        </authorList>
    </citation>
    <scope>NUCLEOTIDE SEQUENCE [LARGE SCALE GENOMIC DNA]</scope>
    <source>
        <strain evidence="2">PS312</strain>
    </source>
</reference>
<proteinExistence type="predicted"/>
<dbReference type="GO" id="GO:0016263">
    <property type="term" value="F:glycoprotein-N-acetylgalactosamine 3-beta-galactosyltransferase activity"/>
    <property type="evidence" value="ECO:0000318"/>
    <property type="project" value="GO_Central"/>
</dbReference>
<accession>A0A454Y1L2</accession>
<protein>
    <submittedName>
        <fullName evidence="1">Uncharacterized protein</fullName>
    </submittedName>
</protein>
<dbReference type="AlphaFoldDB" id="A0A454Y1L2"/>
<organism evidence="1 2">
    <name type="scientific">Pristionchus pacificus</name>
    <name type="common">Parasitic nematode worm</name>
    <dbReference type="NCBI Taxonomy" id="54126"/>
    <lineage>
        <taxon>Eukaryota</taxon>
        <taxon>Metazoa</taxon>
        <taxon>Ecdysozoa</taxon>
        <taxon>Nematoda</taxon>
        <taxon>Chromadorea</taxon>
        <taxon>Rhabditida</taxon>
        <taxon>Rhabditina</taxon>
        <taxon>Diplogasteromorpha</taxon>
        <taxon>Diplogasteroidea</taxon>
        <taxon>Neodiplogasteridae</taxon>
        <taxon>Pristionchus</taxon>
    </lineage>
</organism>
<accession>A0A8R1YI22</accession>
<gene>
    <name evidence="1" type="primary">WBGene00110920</name>
</gene>
<sequence>MSGAEDDLVGHTLIALDKAQTDVGASRRSTLTQRQPPNPYKNKRKIVAVAAIVILGLTVWSCIAAYHVVKHLVWGPDVVLEESSAGAEIHVPAPSPLPLAAIRWTAQHFDSGQEKGKIKDQGRSRAGKSPTIACIVHARRQRLQQVLATSKTWLPTCDAHALISFGDVPKELQSFPHVIISQPGFERCADRIALNISTVLFPTADWVFLASDDSFVMVDRLREWLGGLKPGSYPDLPSDGNKPSLLISRASLRSLNVSECDAGASPSVASLVKQTKKLHPLRPIDSKGRPIVLNKYKTDNQFDLSPQLSIIEKVSAAEMTLLHHIHVQKHD</sequence>
<evidence type="ECO:0000313" key="2">
    <source>
        <dbReference type="Proteomes" id="UP000005239"/>
    </source>
</evidence>
<dbReference type="Gene3D" id="3.90.550.50">
    <property type="match status" value="1"/>
</dbReference>
<keyword evidence="2" id="KW-1185">Reference proteome</keyword>
<dbReference type="EnsemblMetazoa" id="PPA21366.1">
    <property type="protein sequence ID" value="PPA21366.1"/>
    <property type="gene ID" value="WBGene00110920"/>
</dbReference>